<sequence>MDTRIYQLYLELLARHGPPVKFWPQWCAGKKSERDRGTIVLGAILTQRTNWHNADLALRNLKKEKWLSLKKIAALNDLGKLVSLIKPAGFYNTKSRRIFDFCLFIAEEYGGLKNFMKTDLKTARRQLLSLYGIGPETADVILLYALDKPSFVVDEYTRRLVRKNNLATNLNYDFLKNFFEKNLPADVSIFQNFHAFIIIEQKGKPGSLMAKI</sequence>
<evidence type="ECO:0000256" key="1">
    <source>
        <dbReference type="ARBA" id="ARBA00022485"/>
    </source>
</evidence>
<evidence type="ECO:0000256" key="3">
    <source>
        <dbReference type="ARBA" id="ARBA00023004"/>
    </source>
</evidence>
<keyword evidence="4" id="KW-0411">Iron-sulfur</keyword>
<evidence type="ECO:0000256" key="4">
    <source>
        <dbReference type="ARBA" id="ARBA00023014"/>
    </source>
</evidence>
<dbReference type="GO" id="GO:0004519">
    <property type="term" value="F:endonuclease activity"/>
    <property type="evidence" value="ECO:0007669"/>
    <property type="project" value="UniProtKB-KW"/>
</dbReference>
<dbReference type="SMART" id="SM00478">
    <property type="entry name" value="ENDO3c"/>
    <property type="match status" value="1"/>
</dbReference>
<dbReference type="PANTHER" id="PTHR10359:SF19">
    <property type="entry name" value="DNA REPAIR GLYCOSYLASE MJ1434-RELATED"/>
    <property type="match status" value="1"/>
</dbReference>
<dbReference type="CDD" id="cd00056">
    <property type="entry name" value="ENDO3c"/>
    <property type="match status" value="1"/>
</dbReference>
<organism evidence="6 7">
    <name type="scientific">Candidatus Shapirobacteria bacterium CG09_land_8_20_14_0_10_47_13</name>
    <dbReference type="NCBI Taxonomy" id="1974481"/>
    <lineage>
        <taxon>Bacteria</taxon>
        <taxon>Candidatus Shapironibacteriota</taxon>
    </lineage>
</organism>
<dbReference type="InterPro" id="IPR003265">
    <property type="entry name" value="HhH-GPD_domain"/>
</dbReference>
<keyword evidence="3" id="KW-0408">Iron</keyword>
<keyword evidence="6" id="KW-0378">Hydrolase</keyword>
<keyword evidence="6" id="KW-0540">Nuclease</keyword>
<feature type="domain" description="HhH-GPD" evidence="5">
    <location>
        <begin position="45"/>
        <end position="203"/>
    </location>
</feature>
<evidence type="ECO:0000313" key="6">
    <source>
        <dbReference type="EMBL" id="PIS14215.1"/>
    </source>
</evidence>
<dbReference type="InterPro" id="IPR011257">
    <property type="entry name" value="DNA_glycosylase"/>
</dbReference>
<dbReference type="Gene3D" id="1.10.340.30">
    <property type="entry name" value="Hypothetical protein, domain 2"/>
    <property type="match status" value="1"/>
</dbReference>
<protein>
    <submittedName>
        <fullName evidence="6">Endonuclease</fullName>
    </submittedName>
</protein>
<keyword evidence="6" id="KW-0255">Endonuclease</keyword>
<dbReference type="SUPFAM" id="SSF48150">
    <property type="entry name" value="DNA-glycosylase"/>
    <property type="match status" value="1"/>
</dbReference>
<dbReference type="AlphaFoldDB" id="A0A2H0WNM3"/>
<dbReference type="GO" id="GO:0006284">
    <property type="term" value="P:base-excision repair"/>
    <property type="evidence" value="ECO:0007669"/>
    <property type="project" value="InterPro"/>
</dbReference>
<dbReference type="GO" id="GO:0051539">
    <property type="term" value="F:4 iron, 4 sulfur cluster binding"/>
    <property type="evidence" value="ECO:0007669"/>
    <property type="project" value="UniProtKB-KW"/>
</dbReference>
<dbReference type="PANTHER" id="PTHR10359">
    <property type="entry name" value="A/G-SPECIFIC ADENINE GLYCOSYLASE/ENDONUCLEASE III"/>
    <property type="match status" value="1"/>
</dbReference>
<evidence type="ECO:0000256" key="2">
    <source>
        <dbReference type="ARBA" id="ARBA00022723"/>
    </source>
</evidence>
<dbReference type="Proteomes" id="UP000230033">
    <property type="component" value="Unassembled WGS sequence"/>
</dbReference>
<proteinExistence type="predicted"/>
<accession>A0A2H0WNM3</accession>
<keyword evidence="1" id="KW-0004">4Fe-4S</keyword>
<gene>
    <name evidence="6" type="ORF">COT65_00245</name>
</gene>
<name>A0A2H0WNM3_9BACT</name>
<evidence type="ECO:0000259" key="5">
    <source>
        <dbReference type="SMART" id="SM00478"/>
    </source>
</evidence>
<dbReference type="GO" id="GO:0046872">
    <property type="term" value="F:metal ion binding"/>
    <property type="evidence" value="ECO:0007669"/>
    <property type="project" value="UniProtKB-KW"/>
</dbReference>
<comment type="caution">
    <text evidence="6">The sequence shown here is derived from an EMBL/GenBank/DDBJ whole genome shotgun (WGS) entry which is preliminary data.</text>
</comment>
<keyword evidence="2" id="KW-0479">Metal-binding</keyword>
<dbReference type="Pfam" id="PF00730">
    <property type="entry name" value="HhH-GPD"/>
    <property type="match status" value="1"/>
</dbReference>
<evidence type="ECO:0000313" key="7">
    <source>
        <dbReference type="Proteomes" id="UP000230033"/>
    </source>
</evidence>
<dbReference type="EMBL" id="PEZJ01000003">
    <property type="protein sequence ID" value="PIS14215.1"/>
    <property type="molecule type" value="Genomic_DNA"/>
</dbReference>
<reference evidence="7" key="1">
    <citation type="submission" date="2017-09" db="EMBL/GenBank/DDBJ databases">
        <title>Depth-based differentiation of microbial function through sediment-hosted aquifers and enrichment of novel symbionts in the deep terrestrial subsurface.</title>
        <authorList>
            <person name="Probst A.J."/>
            <person name="Ladd B."/>
            <person name="Jarett J.K."/>
            <person name="Geller-Mcgrath D.E."/>
            <person name="Sieber C.M.K."/>
            <person name="Emerson J.B."/>
            <person name="Anantharaman K."/>
            <person name="Thomas B.C."/>
            <person name="Malmstrom R."/>
            <person name="Stieglmeier M."/>
            <person name="Klingl A."/>
            <person name="Woyke T."/>
            <person name="Ryan C.M."/>
            <person name="Banfield J.F."/>
        </authorList>
    </citation>
    <scope>NUCLEOTIDE SEQUENCE [LARGE SCALE GENOMIC DNA]</scope>
</reference>